<dbReference type="InterPro" id="IPR010918">
    <property type="entry name" value="PurM-like_C_dom"/>
</dbReference>
<keyword evidence="2" id="KW-0547">Nucleotide-binding</keyword>
<dbReference type="InterPro" id="IPR036921">
    <property type="entry name" value="PurM-like_N_sf"/>
</dbReference>
<evidence type="ECO:0000256" key="2">
    <source>
        <dbReference type="ARBA" id="ARBA00022741"/>
    </source>
</evidence>
<dbReference type="SUPFAM" id="SSF56042">
    <property type="entry name" value="PurM C-terminal domain-like"/>
    <property type="match status" value="1"/>
</dbReference>
<dbReference type="GO" id="GO:0004756">
    <property type="term" value="F:selenide, water dikinase activity"/>
    <property type="evidence" value="ECO:0007669"/>
    <property type="project" value="TreeGrafter"/>
</dbReference>
<reference evidence="9" key="1">
    <citation type="submission" date="2021-06" db="EMBL/GenBank/DDBJ databases">
        <title>New haloarchaea isolates fom saline soil.</title>
        <authorList>
            <person name="Duran-Viseras A."/>
            <person name="Sanchez-Porro C.S."/>
            <person name="Ventosa A."/>
        </authorList>
    </citation>
    <scope>NUCLEOTIDE SEQUENCE</scope>
    <source>
        <strain evidence="9">JCM 18369</strain>
    </source>
</reference>
<dbReference type="GO" id="GO:0005524">
    <property type="term" value="F:ATP binding"/>
    <property type="evidence" value="ECO:0007669"/>
    <property type="project" value="UniProtKB-KW"/>
</dbReference>
<comment type="caution">
    <text evidence="9">The sequence shown here is derived from an EMBL/GenBank/DDBJ whole genome shotgun (WGS) entry which is preliminary data.</text>
</comment>
<dbReference type="Pfam" id="PF02769">
    <property type="entry name" value="AIRS_C"/>
    <property type="match status" value="1"/>
</dbReference>
<gene>
    <name evidence="9" type="primary">selD</name>
    <name evidence="9" type="ORF">KTS37_13325</name>
</gene>
<dbReference type="RefSeq" id="WP_162414346.1">
    <property type="nucleotide sequence ID" value="NZ_JAHQXE010000004.1"/>
</dbReference>
<proteinExistence type="predicted"/>
<evidence type="ECO:0000256" key="4">
    <source>
        <dbReference type="ARBA" id="ARBA00022840"/>
    </source>
</evidence>
<dbReference type="Gene3D" id="3.30.1330.10">
    <property type="entry name" value="PurM-like, N-terminal domain"/>
    <property type="match status" value="1"/>
</dbReference>
<evidence type="ECO:0000256" key="5">
    <source>
        <dbReference type="ARBA" id="ARBA00023266"/>
    </source>
</evidence>
<accession>A0AA41KLC2</accession>
<dbReference type="EMBL" id="JAHQXE010000004">
    <property type="protein sequence ID" value="MBV0902769.1"/>
    <property type="molecule type" value="Genomic_DNA"/>
</dbReference>
<evidence type="ECO:0000259" key="8">
    <source>
        <dbReference type="Pfam" id="PF02769"/>
    </source>
</evidence>
<evidence type="ECO:0000313" key="10">
    <source>
        <dbReference type="Proteomes" id="UP001166304"/>
    </source>
</evidence>
<dbReference type="Pfam" id="PF00586">
    <property type="entry name" value="AIRS"/>
    <property type="match status" value="1"/>
</dbReference>
<evidence type="ECO:0000256" key="1">
    <source>
        <dbReference type="ARBA" id="ARBA00022679"/>
    </source>
</evidence>
<dbReference type="GO" id="GO:0016260">
    <property type="term" value="P:selenocysteine biosynthetic process"/>
    <property type="evidence" value="ECO:0007669"/>
    <property type="project" value="TreeGrafter"/>
</dbReference>
<evidence type="ECO:0000313" key="9">
    <source>
        <dbReference type="EMBL" id="MBV0902769.1"/>
    </source>
</evidence>
<keyword evidence="10" id="KW-1185">Reference proteome</keyword>
<dbReference type="PANTHER" id="PTHR10256:SF0">
    <property type="entry name" value="INACTIVE SELENIDE, WATER DIKINASE-LIKE PROTEIN-RELATED"/>
    <property type="match status" value="1"/>
</dbReference>
<feature type="region of interest" description="Disordered" evidence="6">
    <location>
        <begin position="1"/>
        <end position="25"/>
    </location>
</feature>
<dbReference type="Proteomes" id="UP001166304">
    <property type="component" value="Unassembled WGS sequence"/>
</dbReference>
<feature type="domain" description="PurM-like C-terminal" evidence="8">
    <location>
        <begin position="185"/>
        <end position="348"/>
    </location>
</feature>
<dbReference type="PANTHER" id="PTHR10256">
    <property type="entry name" value="SELENIDE, WATER DIKINASE"/>
    <property type="match status" value="1"/>
</dbReference>
<name>A0AA41KLC2_9EURY</name>
<evidence type="ECO:0000259" key="7">
    <source>
        <dbReference type="Pfam" id="PF00586"/>
    </source>
</evidence>
<sequence>MAGDGAEDETAEADTPVDGDPSDEPRLTEYAELHGCSCKVGQSDLDALLADAGLDDARDDLLFGVGEDAAARRLTDDLALVSTVDFFTPIVDDPYDFGRVAACNAASDAFATGATDNLDCLVVLGLPRELTDSAAPILAGMADALDAMGGGVAGGHTIMSPWPFAGGAVTATAHPDALLTAQGARPGDRLYLTKPLGTQPAMGATRVSDGEFVETVRGAADRPLDRIGADAVAWMTTPNRDAALACREFAAAATDVTGFGLAGQSRVLAERSGVGVELTHLPVIAGTTELSRLFGYGLTVGESAETSGGLLVTVPPDAAADLEAAFDGAGVFFRQVGRVTDGSGVTVDDPTVEPVRR</sequence>
<evidence type="ECO:0000256" key="3">
    <source>
        <dbReference type="ARBA" id="ARBA00022777"/>
    </source>
</evidence>
<dbReference type="AlphaFoldDB" id="A0AA41KLC2"/>
<feature type="domain" description="PurM-like N-terminal" evidence="7">
    <location>
        <begin position="66"/>
        <end position="168"/>
    </location>
</feature>
<keyword evidence="3" id="KW-0418">Kinase</keyword>
<dbReference type="InterPro" id="IPR036676">
    <property type="entry name" value="PurM-like_C_sf"/>
</dbReference>
<keyword evidence="1" id="KW-0808">Transferase</keyword>
<keyword evidence="4" id="KW-0067">ATP-binding</keyword>
<dbReference type="Gene3D" id="3.90.650.10">
    <property type="entry name" value="PurM-like C-terminal domain"/>
    <property type="match status" value="1"/>
</dbReference>
<dbReference type="NCBIfam" id="TIGR00476">
    <property type="entry name" value="selD"/>
    <property type="match status" value="1"/>
</dbReference>
<evidence type="ECO:0000256" key="6">
    <source>
        <dbReference type="SAM" id="MobiDB-lite"/>
    </source>
</evidence>
<dbReference type="InterPro" id="IPR004536">
    <property type="entry name" value="SPS/SelD"/>
</dbReference>
<dbReference type="SUPFAM" id="SSF55326">
    <property type="entry name" value="PurM N-terminal domain-like"/>
    <property type="match status" value="1"/>
</dbReference>
<protein>
    <submittedName>
        <fullName evidence="9">Selenide, water dikinase SelD</fullName>
    </submittedName>
</protein>
<keyword evidence="5" id="KW-0711">Selenium</keyword>
<dbReference type="NCBIfam" id="NF010705">
    <property type="entry name" value="PRK14105.1"/>
    <property type="match status" value="1"/>
</dbReference>
<feature type="compositionally biased region" description="Acidic residues" evidence="6">
    <location>
        <begin position="1"/>
        <end position="22"/>
    </location>
</feature>
<dbReference type="GO" id="GO:0005737">
    <property type="term" value="C:cytoplasm"/>
    <property type="evidence" value="ECO:0007669"/>
    <property type="project" value="TreeGrafter"/>
</dbReference>
<dbReference type="InterPro" id="IPR016188">
    <property type="entry name" value="PurM-like_N"/>
</dbReference>
<organism evidence="9 10">
    <name type="scientific">Haloarcula salina</name>
    <dbReference type="NCBI Taxonomy" id="1429914"/>
    <lineage>
        <taxon>Archaea</taxon>
        <taxon>Methanobacteriati</taxon>
        <taxon>Methanobacteriota</taxon>
        <taxon>Stenosarchaea group</taxon>
        <taxon>Halobacteria</taxon>
        <taxon>Halobacteriales</taxon>
        <taxon>Haloarculaceae</taxon>
        <taxon>Haloarcula</taxon>
    </lineage>
</organism>